<dbReference type="Proteomes" id="UP000078550">
    <property type="component" value="Unassembled WGS sequence"/>
</dbReference>
<feature type="transmembrane region" description="Helical" evidence="1">
    <location>
        <begin position="38"/>
        <end position="61"/>
    </location>
</feature>
<reference evidence="3" key="2">
    <citation type="submission" date="2016-05" db="EMBL/GenBank/DDBJ databases">
        <authorList>
            <person name="Lavstsen T."/>
            <person name="Jespersen J.S."/>
        </authorList>
    </citation>
    <scope>NUCLEOTIDE SEQUENCE [LARGE SCALE GENOMIC DNA]</scope>
</reference>
<dbReference type="EMBL" id="FLRD01000139">
    <property type="protein sequence ID" value="SBT46270.1"/>
    <property type="molecule type" value="Genomic_DNA"/>
</dbReference>
<dbReference type="Proteomes" id="UP000078555">
    <property type="component" value="Unassembled WGS sequence"/>
</dbReference>
<gene>
    <name evidence="2" type="ORF">POVWA1_053390</name>
    <name evidence="3" type="ORF">POVWA2_052660</name>
</gene>
<dbReference type="AlphaFoldDB" id="A0A1A8ZSF1"/>
<evidence type="ECO:0000313" key="5">
    <source>
        <dbReference type="Proteomes" id="UP000078555"/>
    </source>
</evidence>
<name>A0A1A8ZSF1_PLAOA</name>
<feature type="transmembrane region" description="Helical" evidence="1">
    <location>
        <begin position="73"/>
        <end position="94"/>
    </location>
</feature>
<reference evidence="4 5" key="1">
    <citation type="submission" date="2016-05" db="EMBL/GenBank/DDBJ databases">
        <authorList>
            <person name="Naeem Raeece"/>
        </authorList>
    </citation>
    <scope>NUCLEOTIDE SEQUENCE [LARGE SCALE GENOMIC DNA]</scope>
</reference>
<protein>
    <submittedName>
        <fullName evidence="3">Uncharacterized protein</fullName>
    </submittedName>
</protein>
<organism evidence="3 4">
    <name type="scientific">Plasmodium ovale wallikeri</name>
    <dbReference type="NCBI Taxonomy" id="864142"/>
    <lineage>
        <taxon>Eukaryota</taxon>
        <taxon>Sar</taxon>
        <taxon>Alveolata</taxon>
        <taxon>Apicomplexa</taxon>
        <taxon>Aconoidasida</taxon>
        <taxon>Haemosporida</taxon>
        <taxon>Plasmodiidae</taxon>
        <taxon>Plasmodium</taxon>
        <taxon>Plasmodium (Plasmodium)</taxon>
    </lineage>
</organism>
<sequence>MCVARARILQKIPGKNKLEARQKAGDIILLSARFLGLFSFETSICSHLSAILINLLFIPYLPSRERGLRTFPLSIYGARLAFHPCVHAYIYIYICIYTSICNGYRFWPNAQALRAYARLFMRFYKYLRNTCFREPTHGDLLVRWYKRLFVYIPHFCKKKKKCLRLCLNYMDYR</sequence>
<keyword evidence="5" id="KW-1185">Reference proteome</keyword>
<accession>A0A1A8ZSF1</accession>
<proteinExistence type="predicted"/>
<keyword evidence="1" id="KW-1133">Transmembrane helix</keyword>
<dbReference type="EMBL" id="FLRE01000185">
    <property type="protein sequence ID" value="SBT46791.1"/>
    <property type="molecule type" value="Genomic_DNA"/>
</dbReference>
<evidence type="ECO:0000313" key="3">
    <source>
        <dbReference type="EMBL" id="SBT46791.1"/>
    </source>
</evidence>
<evidence type="ECO:0000313" key="2">
    <source>
        <dbReference type="EMBL" id="SBT46270.1"/>
    </source>
</evidence>
<keyword evidence="1" id="KW-0812">Transmembrane</keyword>
<evidence type="ECO:0000256" key="1">
    <source>
        <dbReference type="SAM" id="Phobius"/>
    </source>
</evidence>
<keyword evidence="1" id="KW-0472">Membrane</keyword>
<evidence type="ECO:0000313" key="4">
    <source>
        <dbReference type="Proteomes" id="UP000078550"/>
    </source>
</evidence>